<keyword evidence="3" id="KW-1185">Reference proteome</keyword>
<evidence type="ECO:0000313" key="4">
    <source>
        <dbReference type="Proteomes" id="UP000484547"/>
    </source>
</evidence>
<gene>
    <name evidence="1" type="ORF">GMD11_11210</name>
    <name evidence="2" type="ORF">GMD18_11205</name>
</gene>
<organism evidence="1 4">
    <name type="scientific">Phascolarctobacterium faecium</name>
    <dbReference type="NCBI Taxonomy" id="33025"/>
    <lineage>
        <taxon>Bacteria</taxon>
        <taxon>Bacillati</taxon>
        <taxon>Bacillota</taxon>
        <taxon>Negativicutes</taxon>
        <taxon>Acidaminococcales</taxon>
        <taxon>Acidaminococcaceae</taxon>
        <taxon>Phascolarctobacterium</taxon>
    </lineage>
</organism>
<proteinExistence type="predicted"/>
<name>A0A7X3BWK5_9FIRM</name>
<accession>A0A7X3BWK5</accession>
<evidence type="ECO:0000313" key="2">
    <source>
        <dbReference type="EMBL" id="MTU04951.1"/>
    </source>
</evidence>
<evidence type="ECO:0000313" key="3">
    <source>
        <dbReference type="Proteomes" id="UP000443070"/>
    </source>
</evidence>
<dbReference type="EMBL" id="WNBM01000012">
    <property type="protein sequence ID" value="MTT76819.1"/>
    <property type="molecule type" value="Genomic_DNA"/>
</dbReference>
<evidence type="ECO:0000313" key="1">
    <source>
        <dbReference type="EMBL" id="MTT76819.1"/>
    </source>
</evidence>
<dbReference type="Proteomes" id="UP000443070">
    <property type="component" value="Unassembled WGS sequence"/>
</dbReference>
<protein>
    <submittedName>
        <fullName evidence="1">Molecular chaperone Hsp90</fullName>
    </submittedName>
</protein>
<sequence length="118" mass="12540">MKKEVLDYVIEKTHELMNAASCSSEAKAAAQSWLDAVGTEGEADETKKYIAELEADIMPIDNLIAFAGSEAGAGYFGAELAKNITAHAEEIKLAGAEYCDCPACAAVAEILARKKELL</sequence>
<comment type="caution">
    <text evidence="1">The sequence shown here is derived from an EMBL/GenBank/DDBJ whole genome shotgun (WGS) entry which is preliminary data.</text>
</comment>
<reference evidence="3 4" key="1">
    <citation type="journal article" date="2019" name="Nat. Med.">
        <title>A library of human gut bacterial isolates paired with longitudinal multiomics data enables mechanistic microbiome research.</title>
        <authorList>
            <person name="Poyet M."/>
            <person name="Groussin M."/>
            <person name="Gibbons S.M."/>
            <person name="Avila-Pacheco J."/>
            <person name="Jiang X."/>
            <person name="Kearney S.M."/>
            <person name="Perrotta A.R."/>
            <person name="Berdy B."/>
            <person name="Zhao S."/>
            <person name="Lieberman T.D."/>
            <person name="Swanson P.K."/>
            <person name="Smith M."/>
            <person name="Roesemann S."/>
            <person name="Alexander J.E."/>
            <person name="Rich S.A."/>
            <person name="Livny J."/>
            <person name="Vlamakis H."/>
            <person name="Clish C."/>
            <person name="Bullock K."/>
            <person name="Deik A."/>
            <person name="Scott J."/>
            <person name="Pierce K.A."/>
            <person name="Xavier R.J."/>
            <person name="Alm E.J."/>
        </authorList>
    </citation>
    <scope>NUCLEOTIDE SEQUENCE [LARGE SCALE GENOMIC DNA]</scope>
    <source>
        <strain evidence="1 4">BIOML-A13</strain>
        <strain evidence="2 3">BIOML-A3</strain>
    </source>
</reference>
<dbReference type="RefSeq" id="WP_173020368.1">
    <property type="nucleotide sequence ID" value="NZ_WNBG01000014.1"/>
</dbReference>
<dbReference type="Proteomes" id="UP000484547">
    <property type="component" value="Unassembled WGS sequence"/>
</dbReference>
<dbReference type="EMBL" id="WNBW01000014">
    <property type="protein sequence ID" value="MTU04951.1"/>
    <property type="molecule type" value="Genomic_DNA"/>
</dbReference>
<dbReference type="AlphaFoldDB" id="A0A7X3BWK5"/>